<keyword evidence="3" id="KW-1185">Reference proteome</keyword>
<dbReference type="RefSeq" id="XP_019025059.1">
    <property type="nucleotide sequence ID" value="XM_019170299.1"/>
</dbReference>
<accession>A0A0E9NAU1</accession>
<protein>
    <submittedName>
        <fullName evidence="2">Uncharacterized protein</fullName>
    </submittedName>
</protein>
<dbReference type="PANTHER" id="PTHR23242">
    <property type="entry name" value="TRANSCRIPTION FACTOR HOXA13"/>
    <property type="match status" value="1"/>
</dbReference>
<keyword evidence="1" id="KW-0812">Transmembrane</keyword>
<gene>
    <name evidence="2" type="ORF">G7K_1054-t1</name>
</gene>
<dbReference type="STRING" id="698492.A0A0E9NAU1"/>
<evidence type="ECO:0000313" key="3">
    <source>
        <dbReference type="Proteomes" id="UP000033140"/>
    </source>
</evidence>
<evidence type="ECO:0000313" key="2">
    <source>
        <dbReference type="EMBL" id="GAO46836.1"/>
    </source>
</evidence>
<dbReference type="AlphaFoldDB" id="A0A0E9NAU1"/>
<dbReference type="EMBL" id="BACD03000006">
    <property type="protein sequence ID" value="GAO46836.1"/>
    <property type="molecule type" value="Genomic_DNA"/>
</dbReference>
<dbReference type="PANTHER" id="PTHR23242:SF9">
    <property type="entry name" value="TRANSCRIPTION FACTOR HOXA13"/>
    <property type="match status" value="1"/>
</dbReference>
<feature type="transmembrane region" description="Helical" evidence="1">
    <location>
        <begin position="40"/>
        <end position="61"/>
    </location>
</feature>
<dbReference type="Proteomes" id="UP000033140">
    <property type="component" value="Unassembled WGS sequence"/>
</dbReference>
<evidence type="ECO:0000256" key="1">
    <source>
        <dbReference type="SAM" id="Phobius"/>
    </source>
</evidence>
<keyword evidence="1" id="KW-0472">Membrane</keyword>
<proteinExistence type="predicted"/>
<name>A0A0E9NAU1_SAICN</name>
<reference evidence="2 3" key="1">
    <citation type="journal article" date="2011" name="J. Gen. Appl. Microbiol.">
        <title>Draft genome sequencing of the enigmatic yeast Saitoella complicata.</title>
        <authorList>
            <person name="Nishida H."/>
            <person name="Hamamoto M."/>
            <person name="Sugiyama J."/>
        </authorList>
    </citation>
    <scope>NUCLEOTIDE SEQUENCE [LARGE SCALE GENOMIC DNA]</scope>
    <source>
        <strain evidence="2 3">NRRL Y-17804</strain>
    </source>
</reference>
<dbReference type="OrthoDB" id="3260408at2759"/>
<comment type="caution">
    <text evidence="2">The sequence shown here is derived from an EMBL/GenBank/DDBJ whole genome shotgun (WGS) entry which is preliminary data.</text>
</comment>
<dbReference type="OMA" id="GVAHARY"/>
<sequence>MGKRNNSSNSGGLPVFASDAKNAAKAVVLRKAQKVRRTGFVAWIGWYVTRITALYTLYMIIFRCPTDPSSTDPAVCRRYAAVRDFIHPYAEPLYRSHVQPYTDPYLQKAAPYVEKGHHYYSTYGAPAVQKAHTHYWDIAHPRILSGAAMAQKELEERAKPLVQKHLVQRLEPYYERYLAGYVRRVKTDYTTLRDQVILPQARVASAKANVVYHSHVLPAYRRAEPVVKRVTAKTHAFYLAEVHPRLVSAFHLVLDWINLHIVPRVKVLYITHVQPQFDRISDRIFRYKQEKAVVDQVVEEAKTSASELAASASSSYLESLSSSAFATPLASYVSEGVEAMISAKTERDSILSSQIPEATPEISIEIAREQMKMWRQTVQSEADNQKEILAERAMEIVQEGLDRCEEVAEQRFIELRGLVDAEIETVEETLESIPETNVEARQAVIATAGKAIHAKSLDVRQTVPQLRTSTNARVIALRDSTINTVDTLVQRALEEMGRILGYEIEVGVTAKDWTEYHKLRKLGRATEDKLLEISTGVMTRGHEWSNLEKQVEKEVNAIAADAANRLDILKGHKSIFEAVKAAVVGAPAPVETEQAFTQSIVSVATEAIGDAAASFTSVVAAAMEPSAIASAAQDASAKILAAAEGAQQLVFHPKVQAAIDGAQSELANAVHRVSEVASQAVYGTPQASVESIASVASEKVFGTPEAQALHEKVVSRASEVMMGTPQPFTESVMSKASEVIYGTEEGFAGSVTSIVGEQASAASSILSVQYSHAAEVVDDGAHYMASVAAAASDKVKGAYAAASQALQHAEEAGSWADRIATSAFQSASSAAAAVPEEASGAFAAATSRASEAYDRAFHAAERASRSAASAAAAATSSQGVIESLASVASAKVVGEEIETPTSRFVERAASSVVEEIEHATEKAKAFIRDEL</sequence>
<organism evidence="2 3">
    <name type="scientific">Saitoella complicata (strain BCRC 22490 / CBS 7301 / JCM 7358 / NBRC 10748 / NRRL Y-17804)</name>
    <dbReference type="NCBI Taxonomy" id="698492"/>
    <lineage>
        <taxon>Eukaryota</taxon>
        <taxon>Fungi</taxon>
        <taxon>Dikarya</taxon>
        <taxon>Ascomycota</taxon>
        <taxon>Taphrinomycotina</taxon>
        <taxon>Taphrinomycotina incertae sedis</taxon>
        <taxon>Saitoella</taxon>
    </lineage>
</organism>
<reference evidence="2 3" key="2">
    <citation type="journal article" date="2014" name="J. Gen. Appl. Microbiol.">
        <title>The early diverging ascomycetous budding yeast Saitoella complicata has three histone deacetylases belonging to the Clr6, Hos2, and Rpd3 lineages.</title>
        <authorList>
            <person name="Nishida H."/>
            <person name="Matsumoto T."/>
            <person name="Kondo S."/>
            <person name="Hamamoto M."/>
            <person name="Yoshikawa H."/>
        </authorList>
    </citation>
    <scope>NUCLEOTIDE SEQUENCE [LARGE SCALE GENOMIC DNA]</scope>
    <source>
        <strain evidence="2 3">NRRL Y-17804</strain>
    </source>
</reference>
<reference evidence="2 3" key="3">
    <citation type="journal article" date="2015" name="Genome Announc.">
        <title>Draft Genome Sequence of the Archiascomycetous Yeast Saitoella complicata.</title>
        <authorList>
            <person name="Yamauchi K."/>
            <person name="Kondo S."/>
            <person name="Hamamoto M."/>
            <person name="Takahashi Y."/>
            <person name="Ogura Y."/>
            <person name="Hayashi T."/>
            <person name="Nishida H."/>
        </authorList>
    </citation>
    <scope>NUCLEOTIDE SEQUENCE [LARGE SCALE GENOMIC DNA]</scope>
    <source>
        <strain evidence="2 3">NRRL Y-17804</strain>
    </source>
</reference>
<keyword evidence="1" id="KW-1133">Transmembrane helix</keyword>